<dbReference type="EMBL" id="JAGSXH010000010">
    <property type="protein sequence ID" value="MBS2962353.1"/>
    <property type="molecule type" value="Genomic_DNA"/>
</dbReference>
<reference evidence="2" key="1">
    <citation type="submission" date="2021-04" db="EMBL/GenBank/DDBJ databases">
        <title>Genome based classification of Actinospica acidithermotolerans sp. nov., an actinobacterium isolated from an Indonesian hot spring.</title>
        <authorList>
            <person name="Kusuma A.B."/>
            <person name="Putra K.E."/>
            <person name="Nafisah S."/>
            <person name="Loh J."/>
            <person name="Nouioui I."/>
            <person name="Goodfellow M."/>
        </authorList>
    </citation>
    <scope>NUCLEOTIDE SEQUENCE</scope>
    <source>
        <strain evidence="2">DSM 45618</strain>
    </source>
</reference>
<dbReference type="Gene3D" id="3.40.47.10">
    <property type="match status" value="1"/>
</dbReference>
<feature type="domain" description="Beta-ketoacyl synthase-like N-terminal" evidence="1">
    <location>
        <begin position="66"/>
        <end position="194"/>
    </location>
</feature>
<dbReference type="InterPro" id="IPR016039">
    <property type="entry name" value="Thiolase-like"/>
</dbReference>
<gene>
    <name evidence="2" type="ORF">KGA66_04795</name>
</gene>
<accession>A0A8J7WHK8</accession>
<dbReference type="InterPro" id="IPR014030">
    <property type="entry name" value="Ketoacyl_synth_N"/>
</dbReference>
<dbReference type="GO" id="GO:0016746">
    <property type="term" value="F:acyltransferase activity"/>
    <property type="evidence" value="ECO:0007669"/>
    <property type="project" value="InterPro"/>
</dbReference>
<dbReference type="Pfam" id="PF00109">
    <property type="entry name" value="ketoacyl-synt"/>
    <property type="match status" value="1"/>
</dbReference>
<dbReference type="RefSeq" id="WP_211464925.1">
    <property type="nucleotide sequence ID" value="NZ_JAGSXH010000010.1"/>
</dbReference>
<protein>
    <recommendedName>
        <fullName evidence="1">Beta-ketoacyl synthase-like N-terminal domain-containing protein</fullName>
    </recommendedName>
</protein>
<organism evidence="2 3">
    <name type="scientific">Actinocrinis puniceicyclus</name>
    <dbReference type="NCBI Taxonomy" id="977794"/>
    <lineage>
        <taxon>Bacteria</taxon>
        <taxon>Bacillati</taxon>
        <taxon>Actinomycetota</taxon>
        <taxon>Actinomycetes</taxon>
        <taxon>Catenulisporales</taxon>
        <taxon>Actinospicaceae</taxon>
        <taxon>Actinocrinis</taxon>
    </lineage>
</organism>
<comment type="caution">
    <text evidence="2">The sequence shown here is derived from an EMBL/GenBank/DDBJ whole genome shotgun (WGS) entry which is preliminary data.</text>
</comment>
<proteinExistence type="predicted"/>
<evidence type="ECO:0000313" key="2">
    <source>
        <dbReference type="EMBL" id="MBS2962353.1"/>
    </source>
</evidence>
<dbReference type="Proteomes" id="UP000677913">
    <property type="component" value="Unassembled WGS sequence"/>
</dbReference>
<evidence type="ECO:0000259" key="1">
    <source>
        <dbReference type="Pfam" id="PF00109"/>
    </source>
</evidence>
<dbReference type="SUPFAM" id="SSF53901">
    <property type="entry name" value="Thiolase-like"/>
    <property type="match status" value="1"/>
</dbReference>
<name>A0A8J7WHK8_9ACTN</name>
<sequence length="362" mass="36160">MSGSVAPAFRPAPGETRAVVTGIGIAVPTAASPADLLAARSRLGAGQPRAGAGPDWFDPVSVLGQRGWKYLSPATRFLLGATARALAAARLEPGAYEDTQLAVAAGTNFAANPVLARFDAAVLAEGSDALSPAEAPNFSVNMPASHAAAKHGMRAFSLTLTNPVVAGLEALLALTRALGTGRAAAGLAGATEEMPDVPVRDDAGEGACALAVESEKGARERGAGALAEIAGGFCRFLPHPAETAASTQGSARLASALGDPLTALVTAAGRGAQGDPIPFIVCCDDPELAGRLTRYCTERCAAAGVTLTPVAGYLGGDGAFFSVSPLLQLAGLITEHGHGLVLGTAPHGNLAAVLLRPARPAA</sequence>
<dbReference type="AlphaFoldDB" id="A0A8J7WHK8"/>
<evidence type="ECO:0000313" key="3">
    <source>
        <dbReference type="Proteomes" id="UP000677913"/>
    </source>
</evidence>
<keyword evidence="3" id="KW-1185">Reference proteome</keyword>